<feature type="region of interest" description="Disordered" evidence="6">
    <location>
        <begin position="1"/>
        <end position="44"/>
    </location>
</feature>
<dbReference type="OrthoDB" id="1623298at2759"/>
<name>A0A7J0DWP8_9ERIC</name>
<reference evidence="9" key="1">
    <citation type="submission" date="2019-07" db="EMBL/GenBank/DDBJ databases">
        <title>De Novo Assembly of kiwifruit Actinidia rufa.</title>
        <authorList>
            <person name="Sugita-Konishi S."/>
            <person name="Sato K."/>
            <person name="Mori E."/>
            <person name="Abe Y."/>
            <person name="Kisaki G."/>
            <person name="Hamano K."/>
            <person name="Suezawa K."/>
            <person name="Otani M."/>
            <person name="Fukuda T."/>
            <person name="Manabe T."/>
            <person name="Gomi K."/>
            <person name="Tabuchi M."/>
            <person name="Akimitsu K."/>
            <person name="Kataoka I."/>
        </authorList>
    </citation>
    <scope>NUCLEOTIDE SEQUENCE [LARGE SCALE GENOMIC DNA]</scope>
    <source>
        <strain evidence="9">cv. Fuchu</strain>
    </source>
</reference>
<accession>A0A7J0DWP8</accession>
<dbReference type="AlphaFoldDB" id="A0A7J0DWP8"/>
<feature type="domain" description="TF-B3" evidence="7">
    <location>
        <begin position="219"/>
        <end position="300"/>
    </location>
</feature>
<dbReference type="Pfam" id="PF02362">
    <property type="entry name" value="B3"/>
    <property type="match status" value="2"/>
</dbReference>
<protein>
    <recommendedName>
        <fullName evidence="7">TF-B3 domain-containing protein</fullName>
    </recommendedName>
</protein>
<evidence type="ECO:0000256" key="1">
    <source>
        <dbReference type="ARBA" id="ARBA00004123"/>
    </source>
</evidence>
<evidence type="ECO:0000256" key="3">
    <source>
        <dbReference type="ARBA" id="ARBA00023125"/>
    </source>
</evidence>
<feature type="compositionally biased region" description="Basic and acidic residues" evidence="6">
    <location>
        <begin position="1"/>
        <end position="21"/>
    </location>
</feature>
<dbReference type="SUPFAM" id="SSF101936">
    <property type="entry name" value="DNA-binding pseudobarrel domain"/>
    <property type="match status" value="2"/>
</dbReference>
<gene>
    <name evidence="8" type="ORF">Acr_00g0088830</name>
</gene>
<keyword evidence="3" id="KW-0238">DNA-binding</keyword>
<proteinExistence type="predicted"/>
<keyword evidence="4" id="KW-0804">Transcription</keyword>
<dbReference type="InterPro" id="IPR044800">
    <property type="entry name" value="LEC2-like"/>
</dbReference>
<keyword evidence="9" id="KW-1185">Reference proteome</keyword>
<dbReference type="GO" id="GO:0003700">
    <property type="term" value="F:DNA-binding transcription factor activity"/>
    <property type="evidence" value="ECO:0007669"/>
    <property type="project" value="InterPro"/>
</dbReference>
<dbReference type="PANTHER" id="PTHR31140">
    <property type="entry name" value="B3 DOMAIN-CONTAINING TRANSCRIPTION FACTOR ABI3"/>
    <property type="match status" value="1"/>
</dbReference>
<evidence type="ECO:0000256" key="4">
    <source>
        <dbReference type="ARBA" id="ARBA00023163"/>
    </source>
</evidence>
<sequence length="330" mass="38107">MSESRDIGNGQEDKKGKRKFSDLQQQEETETGTGKQGRTDQTHHELISKSQLGDLLISDDTMVTSSSTKLIEFKPENFRFEKELTANDVEHGIISFPYSTISDYFPPVAGKPSELQIEVSDPPLDTEWQMTVKYDAAERKFLITSGWEDFWNAHDFLGSAMIYFYTPLPRLHARHYLIEYVRLQEGDIENTTESDCDDYAYANNDILGRVMVFELKVNRIDFKDGRLVLPYEEARENFQEIDIPPETHEMERICFTDAWVRNWSMEVMFKNELDAYLVQDGGKEFVDYLNLKAADVIKFYEPDNAWDPTRHFLVNCVKSNSHIPGSSSGS</sequence>
<evidence type="ECO:0000256" key="2">
    <source>
        <dbReference type="ARBA" id="ARBA00023015"/>
    </source>
</evidence>
<dbReference type="GO" id="GO:0005634">
    <property type="term" value="C:nucleus"/>
    <property type="evidence" value="ECO:0007669"/>
    <property type="project" value="UniProtKB-SubCell"/>
</dbReference>
<dbReference type="PANTHER" id="PTHR31140:SF139">
    <property type="entry name" value="B3 DOMAIN-CONTAINING PROTEIN OS02G0455900-RELATED"/>
    <property type="match status" value="1"/>
</dbReference>
<comment type="subcellular location">
    <subcellularLocation>
        <location evidence="1">Nucleus</location>
    </subcellularLocation>
</comment>
<evidence type="ECO:0000313" key="9">
    <source>
        <dbReference type="Proteomes" id="UP000585474"/>
    </source>
</evidence>
<dbReference type="InterPro" id="IPR015300">
    <property type="entry name" value="DNA-bd_pseudobarrel_sf"/>
</dbReference>
<dbReference type="CDD" id="cd10017">
    <property type="entry name" value="B3_DNA"/>
    <property type="match status" value="2"/>
</dbReference>
<evidence type="ECO:0000259" key="7">
    <source>
        <dbReference type="Pfam" id="PF02362"/>
    </source>
</evidence>
<dbReference type="Proteomes" id="UP000585474">
    <property type="component" value="Unassembled WGS sequence"/>
</dbReference>
<keyword evidence="2" id="KW-0805">Transcription regulation</keyword>
<dbReference type="Gene3D" id="2.40.330.10">
    <property type="entry name" value="DNA-binding pseudobarrel domain"/>
    <property type="match status" value="2"/>
</dbReference>
<comment type="caution">
    <text evidence="8">The sequence shown here is derived from an EMBL/GenBank/DDBJ whole genome shotgun (WGS) entry which is preliminary data.</text>
</comment>
<evidence type="ECO:0000256" key="6">
    <source>
        <dbReference type="SAM" id="MobiDB-lite"/>
    </source>
</evidence>
<dbReference type="GO" id="GO:0003677">
    <property type="term" value="F:DNA binding"/>
    <property type="evidence" value="ECO:0007669"/>
    <property type="project" value="UniProtKB-KW"/>
</dbReference>
<evidence type="ECO:0000256" key="5">
    <source>
        <dbReference type="ARBA" id="ARBA00023242"/>
    </source>
</evidence>
<evidence type="ECO:0000313" key="8">
    <source>
        <dbReference type="EMBL" id="GFS44156.1"/>
    </source>
</evidence>
<dbReference type="EMBL" id="BJWL01000433">
    <property type="protein sequence ID" value="GFS44156.1"/>
    <property type="molecule type" value="Genomic_DNA"/>
</dbReference>
<dbReference type="InterPro" id="IPR003340">
    <property type="entry name" value="B3_DNA-bd"/>
</dbReference>
<organism evidence="8 9">
    <name type="scientific">Actinidia rufa</name>
    <dbReference type="NCBI Taxonomy" id="165716"/>
    <lineage>
        <taxon>Eukaryota</taxon>
        <taxon>Viridiplantae</taxon>
        <taxon>Streptophyta</taxon>
        <taxon>Embryophyta</taxon>
        <taxon>Tracheophyta</taxon>
        <taxon>Spermatophyta</taxon>
        <taxon>Magnoliopsida</taxon>
        <taxon>eudicotyledons</taxon>
        <taxon>Gunneridae</taxon>
        <taxon>Pentapetalae</taxon>
        <taxon>asterids</taxon>
        <taxon>Ericales</taxon>
        <taxon>Actinidiaceae</taxon>
        <taxon>Actinidia</taxon>
    </lineage>
</organism>
<feature type="domain" description="TF-B3" evidence="7">
    <location>
        <begin position="80"/>
        <end position="165"/>
    </location>
</feature>
<keyword evidence="5" id="KW-0539">Nucleus</keyword>